<evidence type="ECO:0000256" key="5">
    <source>
        <dbReference type="ARBA" id="ARBA00022519"/>
    </source>
</evidence>
<dbReference type="InterPro" id="IPR022346">
    <property type="entry name" value="T2SS_GspH"/>
</dbReference>
<dbReference type="GO" id="GO:0015628">
    <property type="term" value="P:protein secretion by the type II secretion system"/>
    <property type="evidence" value="ECO:0007669"/>
    <property type="project" value="InterPro"/>
</dbReference>
<dbReference type="EMBL" id="CABPSK010000004">
    <property type="protein sequence ID" value="VVE46823.1"/>
    <property type="molecule type" value="Genomic_DNA"/>
</dbReference>
<keyword evidence="13" id="KW-1185">Reference proteome</keyword>
<protein>
    <recommendedName>
        <fullName evidence="2">Type II secretion system protein H</fullName>
    </recommendedName>
    <alternativeName>
        <fullName evidence="10">General secretion pathway protein H</fullName>
    </alternativeName>
</protein>
<keyword evidence="8" id="KW-0472">Membrane</keyword>
<proteinExistence type="inferred from homology"/>
<dbReference type="NCBIfam" id="TIGR02532">
    <property type="entry name" value="IV_pilin_GFxxxE"/>
    <property type="match status" value="1"/>
</dbReference>
<sequence length="167" mass="18227">MRARGVTMLECLVVMAVLAIAAVAAAPSIQAVRHRVAVEMTARALLAAINTARAEALGRHRRVAIAPDDSANWNSGWITFVDDNLNDTYDAGELRLARYAPLPSGVQVITNWGLYAQPVMAFAENGFLRTKKRGWLSGNVTIEGHGRRICITINAYGRPRVERVCAK</sequence>
<dbReference type="Proteomes" id="UP000366945">
    <property type="component" value="Unassembled WGS sequence"/>
</dbReference>
<evidence type="ECO:0000256" key="3">
    <source>
        <dbReference type="ARBA" id="ARBA00022475"/>
    </source>
</evidence>
<evidence type="ECO:0000256" key="9">
    <source>
        <dbReference type="ARBA" id="ARBA00025772"/>
    </source>
</evidence>
<dbReference type="Pfam" id="PF12019">
    <property type="entry name" value="GspH"/>
    <property type="match status" value="1"/>
</dbReference>
<evidence type="ECO:0000256" key="7">
    <source>
        <dbReference type="ARBA" id="ARBA00022989"/>
    </source>
</evidence>
<evidence type="ECO:0000256" key="4">
    <source>
        <dbReference type="ARBA" id="ARBA00022481"/>
    </source>
</evidence>
<dbReference type="Pfam" id="PF07963">
    <property type="entry name" value="N_methyl"/>
    <property type="match status" value="1"/>
</dbReference>
<dbReference type="GO" id="GO:0005886">
    <property type="term" value="C:plasma membrane"/>
    <property type="evidence" value="ECO:0007669"/>
    <property type="project" value="UniProtKB-SubCell"/>
</dbReference>
<evidence type="ECO:0000256" key="6">
    <source>
        <dbReference type="ARBA" id="ARBA00022692"/>
    </source>
</evidence>
<feature type="domain" description="General secretion pathway GspH" evidence="11">
    <location>
        <begin position="41"/>
        <end position="155"/>
    </location>
</feature>
<evidence type="ECO:0000259" key="11">
    <source>
        <dbReference type="Pfam" id="PF12019"/>
    </source>
</evidence>
<comment type="subcellular location">
    <subcellularLocation>
        <location evidence="1">Cell inner membrane</location>
        <topology evidence="1">Single-pass membrane protein</topology>
    </subcellularLocation>
</comment>
<comment type="similarity">
    <text evidence="9">Belongs to the GSP H family.</text>
</comment>
<keyword evidence="4" id="KW-0488">Methylation</keyword>
<evidence type="ECO:0000256" key="1">
    <source>
        <dbReference type="ARBA" id="ARBA00004377"/>
    </source>
</evidence>
<dbReference type="InterPro" id="IPR045584">
    <property type="entry name" value="Pilin-like"/>
</dbReference>
<keyword evidence="6" id="KW-0812">Transmembrane</keyword>
<name>A0A5E4YFF1_9BURK</name>
<keyword evidence="5" id="KW-0997">Cell inner membrane</keyword>
<evidence type="ECO:0000256" key="2">
    <source>
        <dbReference type="ARBA" id="ARBA00021549"/>
    </source>
</evidence>
<organism evidence="12 13">
    <name type="scientific">Pandoraea pneumonica</name>
    <dbReference type="NCBI Taxonomy" id="2508299"/>
    <lineage>
        <taxon>Bacteria</taxon>
        <taxon>Pseudomonadati</taxon>
        <taxon>Pseudomonadota</taxon>
        <taxon>Betaproteobacteria</taxon>
        <taxon>Burkholderiales</taxon>
        <taxon>Burkholderiaceae</taxon>
        <taxon>Pandoraea</taxon>
    </lineage>
</organism>
<evidence type="ECO:0000313" key="12">
    <source>
        <dbReference type="EMBL" id="VVE46823.1"/>
    </source>
</evidence>
<evidence type="ECO:0000256" key="10">
    <source>
        <dbReference type="ARBA" id="ARBA00030775"/>
    </source>
</evidence>
<keyword evidence="7" id="KW-1133">Transmembrane helix</keyword>
<dbReference type="GO" id="GO:0015627">
    <property type="term" value="C:type II protein secretion system complex"/>
    <property type="evidence" value="ECO:0007669"/>
    <property type="project" value="InterPro"/>
</dbReference>
<dbReference type="AlphaFoldDB" id="A0A5E4YFF1"/>
<dbReference type="SUPFAM" id="SSF54523">
    <property type="entry name" value="Pili subunits"/>
    <property type="match status" value="1"/>
</dbReference>
<evidence type="ECO:0000313" key="13">
    <source>
        <dbReference type="Proteomes" id="UP000366945"/>
    </source>
</evidence>
<dbReference type="InterPro" id="IPR012902">
    <property type="entry name" value="N_methyl_site"/>
</dbReference>
<keyword evidence="3" id="KW-1003">Cell membrane</keyword>
<gene>
    <name evidence="12" type="ORF">PPN31114_04469</name>
</gene>
<dbReference type="Gene3D" id="3.55.40.10">
    <property type="entry name" value="minor pseudopilin epsh domain"/>
    <property type="match status" value="1"/>
</dbReference>
<accession>A0A5E4YFF1</accession>
<evidence type="ECO:0000256" key="8">
    <source>
        <dbReference type="ARBA" id="ARBA00023136"/>
    </source>
</evidence>
<reference evidence="12 13" key="1">
    <citation type="submission" date="2019-08" db="EMBL/GenBank/DDBJ databases">
        <authorList>
            <person name="Peeters C."/>
        </authorList>
    </citation>
    <scope>NUCLEOTIDE SEQUENCE [LARGE SCALE GENOMIC DNA]</scope>
    <source>
        <strain evidence="12 13">LMG 31114</strain>
    </source>
</reference>